<evidence type="ECO:0000256" key="2">
    <source>
        <dbReference type="ARBA" id="ARBA00022605"/>
    </source>
</evidence>
<dbReference type="PANTHER" id="PTHR42979:SF1">
    <property type="entry name" value="3-ISOPROPYLMALATE DEHYDROGENASE"/>
    <property type="match status" value="1"/>
</dbReference>
<dbReference type="Pfam" id="PF00180">
    <property type="entry name" value="Iso_dh"/>
    <property type="match status" value="1"/>
</dbReference>
<keyword evidence="5" id="KW-0560">Oxidoreductase</keyword>
<sequence length="352" mass="38844">MRLNIAVIPKNGIGPEITTQSIKVLKAIALEFDHQFLIKIADLNSKNSSSNEVIDLCKSSDAILASNDSFLQSNTLSAQLNVYASSTIVKSYQSLAVNSPLKKEVISGTNILFFNELNLSNQLSEKHASKNNNYAFDSNENTRQEIELVAKKAFKAAQTRGKRVTLINKSSTSQVSALWSEVAGNLSLQYPEIEFNITNLENAVTQLLLTPNLFDVVLTERIISNVLIQQSSVLTGSTSLQSTSYIGHKQSLFFPTIHNHLDDTDYKNPNPLASILSAAMLLEHFGLYSESEMIKTAVNRSLELNITTPDLNSTYNNITTNKVGDFIADFIMNPHDSNANFKNIHLGQSTII</sequence>
<keyword evidence="1" id="KW-0432">Leucine biosynthesis</keyword>
<dbReference type="GO" id="GO:0046872">
    <property type="term" value="F:metal ion binding"/>
    <property type="evidence" value="ECO:0007669"/>
    <property type="project" value="UniProtKB-KW"/>
</dbReference>
<dbReference type="SUPFAM" id="SSF53659">
    <property type="entry name" value="Isocitrate/Isopropylmalate dehydrogenase-like"/>
    <property type="match status" value="1"/>
</dbReference>
<evidence type="ECO:0000313" key="9">
    <source>
        <dbReference type="EMBL" id="PPK96250.1"/>
    </source>
</evidence>
<organism evidence="9 10">
    <name type="scientific">Nonlabens xylanidelens</name>
    <dbReference type="NCBI Taxonomy" id="191564"/>
    <lineage>
        <taxon>Bacteria</taxon>
        <taxon>Pseudomonadati</taxon>
        <taxon>Bacteroidota</taxon>
        <taxon>Flavobacteriia</taxon>
        <taxon>Flavobacteriales</taxon>
        <taxon>Flavobacteriaceae</taxon>
        <taxon>Nonlabens</taxon>
    </lineage>
</organism>
<feature type="domain" description="Isopropylmalate dehydrogenase-like" evidence="8">
    <location>
        <begin position="4"/>
        <end position="327"/>
    </location>
</feature>
<evidence type="ECO:0000256" key="3">
    <source>
        <dbReference type="ARBA" id="ARBA00022723"/>
    </source>
</evidence>
<dbReference type="SMART" id="SM01329">
    <property type="entry name" value="Iso_dh"/>
    <property type="match status" value="1"/>
</dbReference>
<dbReference type="InterPro" id="IPR024084">
    <property type="entry name" value="IsoPropMal-DH-like_dom"/>
</dbReference>
<keyword evidence="3" id="KW-0479">Metal-binding</keyword>
<dbReference type="PANTHER" id="PTHR42979">
    <property type="entry name" value="3-ISOPROPYLMALATE DEHYDROGENASE"/>
    <property type="match status" value="1"/>
</dbReference>
<dbReference type="InterPro" id="IPR004429">
    <property type="entry name" value="Isopropylmalate_DH"/>
</dbReference>
<protein>
    <submittedName>
        <fullName evidence="9">3-isopropylmalate dehydrogenase</fullName>
    </submittedName>
</protein>
<evidence type="ECO:0000256" key="7">
    <source>
        <dbReference type="ARBA" id="ARBA00023304"/>
    </source>
</evidence>
<dbReference type="Proteomes" id="UP000239002">
    <property type="component" value="Unassembled WGS sequence"/>
</dbReference>
<dbReference type="GO" id="GO:0003862">
    <property type="term" value="F:3-isopropylmalate dehydrogenase activity"/>
    <property type="evidence" value="ECO:0007669"/>
    <property type="project" value="InterPro"/>
</dbReference>
<dbReference type="OrthoDB" id="9806254at2"/>
<dbReference type="Gene3D" id="3.40.718.10">
    <property type="entry name" value="Isopropylmalate Dehydrogenase"/>
    <property type="match status" value="1"/>
</dbReference>
<evidence type="ECO:0000313" key="10">
    <source>
        <dbReference type="Proteomes" id="UP000239002"/>
    </source>
</evidence>
<dbReference type="EMBL" id="PTJE01000001">
    <property type="protein sequence ID" value="PPK96250.1"/>
    <property type="molecule type" value="Genomic_DNA"/>
</dbReference>
<evidence type="ECO:0000256" key="5">
    <source>
        <dbReference type="ARBA" id="ARBA00023002"/>
    </source>
</evidence>
<evidence type="ECO:0000256" key="1">
    <source>
        <dbReference type="ARBA" id="ARBA00022430"/>
    </source>
</evidence>
<keyword evidence="2" id="KW-0028">Amino-acid biosynthesis</keyword>
<keyword evidence="7" id="KW-0100">Branched-chain amino acid biosynthesis</keyword>
<evidence type="ECO:0000259" key="8">
    <source>
        <dbReference type="SMART" id="SM01329"/>
    </source>
</evidence>
<gene>
    <name evidence="9" type="ORF">LY01_00065</name>
</gene>
<dbReference type="GO" id="GO:0009098">
    <property type="term" value="P:L-leucine biosynthetic process"/>
    <property type="evidence" value="ECO:0007669"/>
    <property type="project" value="UniProtKB-KW"/>
</dbReference>
<evidence type="ECO:0000256" key="6">
    <source>
        <dbReference type="ARBA" id="ARBA00023027"/>
    </source>
</evidence>
<proteinExistence type="predicted"/>
<accession>A0A2S6IQ37</accession>
<evidence type="ECO:0000256" key="4">
    <source>
        <dbReference type="ARBA" id="ARBA00022842"/>
    </source>
</evidence>
<keyword evidence="6" id="KW-0520">NAD</keyword>
<keyword evidence="4" id="KW-0460">Magnesium</keyword>
<dbReference type="RefSeq" id="WP_104513827.1">
    <property type="nucleotide sequence ID" value="NZ_MQVW01000022.1"/>
</dbReference>
<keyword evidence="10" id="KW-1185">Reference proteome</keyword>
<dbReference type="AlphaFoldDB" id="A0A2S6IQ37"/>
<dbReference type="GO" id="GO:0005829">
    <property type="term" value="C:cytosol"/>
    <property type="evidence" value="ECO:0007669"/>
    <property type="project" value="TreeGrafter"/>
</dbReference>
<name>A0A2S6IQ37_9FLAO</name>
<comment type="caution">
    <text evidence="9">The sequence shown here is derived from an EMBL/GenBank/DDBJ whole genome shotgun (WGS) entry which is preliminary data.</text>
</comment>
<reference evidence="9 10" key="1">
    <citation type="submission" date="2018-02" db="EMBL/GenBank/DDBJ databases">
        <title>Genomic Encyclopedia of Archaeal and Bacterial Type Strains, Phase II (KMG-II): from individual species to whole genera.</title>
        <authorList>
            <person name="Goeker M."/>
        </authorList>
    </citation>
    <scope>NUCLEOTIDE SEQUENCE [LARGE SCALE GENOMIC DNA]</scope>
    <source>
        <strain evidence="9 10">DSM 16809</strain>
    </source>
</reference>